<sequence>MSLPIRWTTLPTRFSLLSLCFLGLALKINCFPADGLSTLPEDEFSVYQQARSETANLLNVRDPQARPTSRNLTPDHQITNELLFINRPKSIEHRQDLMSNWQDPLTREERRAQRIEAAKDYSPWQLESVRSQLENELRSANYHVFMAFDSNIGLKPKYEIKLKEIQAQIFKGLSAIFHPNPPSRLNRLINIASRDKSLQENNAPLVLNILHGFEKSCTLLQDKEAFASQKVNVEALSLIYLMNDLFVELLAGLDQKGLIGDELIRDILNKRNGGRWIFNWLIGRHPPTRHIPDTYFIFDLKSSMKESPSTRLIHELLEQLDPESWRNIERLYLDCQIATFASLPDISNLGKEFRILTAPGAFHDLDEHTIQTLYQVFLKKVIHGIFPESTQPLKPTSIDMQENLLVRAKTLNDMLRFIVQHHVEPSSLSQHYMAQIRQMAEFPKIEALEKVVMLYSESLRVTYLQLARKLLQLPDRKSDAFKTHGLGVIQKNFLADIWQRERQSIFKIDTFSEVRDERGKSFLLPNMPMSNDLNLNIESLGLGTHLPEVINILVQKIQTIHQGLQKTPGHTNSELQRLASLLEI</sequence>
<evidence type="ECO:0000256" key="1">
    <source>
        <dbReference type="SAM" id="SignalP"/>
    </source>
</evidence>
<evidence type="ECO:0000313" key="2">
    <source>
        <dbReference type="EMBL" id="EFP79397.2"/>
    </source>
</evidence>
<dbReference type="HOGENOM" id="CLU_024139_0_0_1"/>
<feature type="signal peptide" evidence="1">
    <location>
        <begin position="1"/>
        <end position="25"/>
    </location>
</feature>
<keyword evidence="3" id="KW-1185">Reference proteome</keyword>
<gene>
    <name evidence="2" type="ORF">PGTG_05718</name>
</gene>
<organism evidence="2 3">
    <name type="scientific">Puccinia graminis f. sp. tritici (strain CRL 75-36-700-3 / race SCCL)</name>
    <name type="common">Black stem rust fungus</name>
    <dbReference type="NCBI Taxonomy" id="418459"/>
    <lineage>
        <taxon>Eukaryota</taxon>
        <taxon>Fungi</taxon>
        <taxon>Dikarya</taxon>
        <taxon>Basidiomycota</taxon>
        <taxon>Pucciniomycotina</taxon>
        <taxon>Pucciniomycetes</taxon>
        <taxon>Pucciniales</taxon>
        <taxon>Pucciniaceae</taxon>
        <taxon>Puccinia</taxon>
    </lineage>
</organism>
<dbReference type="AlphaFoldDB" id="E3K4B9"/>
<dbReference type="Proteomes" id="UP000008783">
    <property type="component" value="Unassembled WGS sequence"/>
</dbReference>
<dbReference type="VEuPathDB" id="FungiDB:PGTG_05718"/>
<feature type="chain" id="PRO_5003173224" evidence="1">
    <location>
        <begin position="26"/>
        <end position="584"/>
    </location>
</feature>
<dbReference type="OrthoDB" id="2509153at2759"/>
<dbReference type="RefSeq" id="XP_003323816.2">
    <property type="nucleotide sequence ID" value="XM_003323768.2"/>
</dbReference>
<accession>E3K4B9</accession>
<reference key="1">
    <citation type="submission" date="2007-01" db="EMBL/GenBank/DDBJ databases">
        <title>The Genome Sequence of Puccinia graminis f. sp. tritici Strain CRL 75-36-700-3.</title>
        <authorList>
            <consortium name="The Broad Institute Genome Sequencing Platform"/>
            <person name="Birren B."/>
            <person name="Lander E."/>
            <person name="Galagan J."/>
            <person name="Nusbaum C."/>
            <person name="Devon K."/>
            <person name="Cuomo C."/>
            <person name="Jaffe D."/>
            <person name="Butler J."/>
            <person name="Alvarez P."/>
            <person name="Gnerre S."/>
            <person name="Grabherr M."/>
            <person name="Mauceli E."/>
            <person name="Brockman W."/>
            <person name="Young S."/>
            <person name="LaButti K."/>
            <person name="Sykes S."/>
            <person name="DeCaprio D."/>
            <person name="Crawford M."/>
            <person name="Koehrsen M."/>
            <person name="Engels R."/>
            <person name="Montgomery P."/>
            <person name="Pearson M."/>
            <person name="Howarth C."/>
            <person name="Larson L."/>
            <person name="White J."/>
            <person name="Zeng Q."/>
            <person name="Kodira C."/>
            <person name="Yandava C."/>
            <person name="Alvarado L."/>
            <person name="O'Leary S."/>
            <person name="Szabo L."/>
            <person name="Dean R."/>
            <person name="Schein J."/>
        </authorList>
    </citation>
    <scope>NUCLEOTIDE SEQUENCE</scope>
    <source>
        <strain>CRL 75-36-700-3</strain>
    </source>
</reference>
<dbReference type="GeneID" id="10531221"/>
<name>E3K4B9_PUCGT</name>
<dbReference type="InParanoid" id="E3K4B9"/>
<reference evidence="3" key="2">
    <citation type="journal article" date="2011" name="Proc. Natl. Acad. Sci. U.S.A.">
        <title>Obligate biotrophy features unraveled by the genomic analysis of rust fungi.</title>
        <authorList>
            <person name="Duplessis S."/>
            <person name="Cuomo C.A."/>
            <person name="Lin Y.-C."/>
            <person name="Aerts A."/>
            <person name="Tisserant E."/>
            <person name="Veneault-Fourrey C."/>
            <person name="Joly D.L."/>
            <person name="Hacquard S."/>
            <person name="Amselem J."/>
            <person name="Cantarel B.L."/>
            <person name="Chiu R."/>
            <person name="Coutinho P.M."/>
            <person name="Feau N."/>
            <person name="Field M."/>
            <person name="Frey P."/>
            <person name="Gelhaye E."/>
            <person name="Goldberg J."/>
            <person name="Grabherr M.G."/>
            <person name="Kodira C.D."/>
            <person name="Kohler A."/>
            <person name="Kuees U."/>
            <person name="Lindquist E.A."/>
            <person name="Lucas S.M."/>
            <person name="Mago R."/>
            <person name="Mauceli E."/>
            <person name="Morin E."/>
            <person name="Murat C."/>
            <person name="Pangilinan J.L."/>
            <person name="Park R."/>
            <person name="Pearson M."/>
            <person name="Quesneville H."/>
            <person name="Rouhier N."/>
            <person name="Sakthikumar S."/>
            <person name="Salamov A.A."/>
            <person name="Schmutz J."/>
            <person name="Selles B."/>
            <person name="Shapiro H."/>
            <person name="Tanguay P."/>
            <person name="Tuskan G.A."/>
            <person name="Henrissat B."/>
            <person name="Van de Peer Y."/>
            <person name="Rouze P."/>
            <person name="Ellis J.G."/>
            <person name="Dodds P.N."/>
            <person name="Schein J.E."/>
            <person name="Zhong S."/>
            <person name="Hamelin R.C."/>
            <person name="Grigoriev I.V."/>
            <person name="Szabo L.J."/>
            <person name="Martin F."/>
        </authorList>
    </citation>
    <scope>NUCLEOTIDE SEQUENCE [LARGE SCALE GENOMIC DNA]</scope>
    <source>
        <strain evidence="3">CRL 75-36-700-3 / race SCCL</strain>
    </source>
</reference>
<evidence type="ECO:0000313" key="3">
    <source>
        <dbReference type="Proteomes" id="UP000008783"/>
    </source>
</evidence>
<protein>
    <submittedName>
        <fullName evidence="2">Uncharacterized protein</fullName>
    </submittedName>
</protein>
<proteinExistence type="predicted"/>
<dbReference type="KEGG" id="pgr:PGTG_05718"/>
<dbReference type="EMBL" id="DS178272">
    <property type="protein sequence ID" value="EFP79397.2"/>
    <property type="molecule type" value="Genomic_DNA"/>
</dbReference>
<keyword evidence="1" id="KW-0732">Signal</keyword>